<reference evidence="3 4" key="1">
    <citation type="submission" date="2024-08" db="EMBL/GenBank/DDBJ databases">
        <title>Gnathostoma spinigerum genome.</title>
        <authorList>
            <person name="Gonzalez-Bertolin B."/>
            <person name="Monzon S."/>
            <person name="Zaballos A."/>
            <person name="Jimenez P."/>
            <person name="Dekumyoy P."/>
            <person name="Varona S."/>
            <person name="Cuesta I."/>
            <person name="Sumanam S."/>
            <person name="Adisakwattana P."/>
            <person name="Gasser R.B."/>
            <person name="Hernandez-Gonzalez A."/>
            <person name="Young N.D."/>
            <person name="Perteguer M.J."/>
        </authorList>
    </citation>
    <scope>NUCLEOTIDE SEQUENCE [LARGE SCALE GENOMIC DNA]</scope>
    <source>
        <strain evidence="3">AL3</strain>
        <tissue evidence="3">Liver</tissue>
    </source>
</reference>
<feature type="repeat" description="WD" evidence="1">
    <location>
        <begin position="347"/>
        <end position="380"/>
    </location>
</feature>
<comment type="caution">
    <text evidence="3">The sequence shown here is derived from an EMBL/GenBank/DDBJ whole genome shotgun (WGS) entry which is preliminary data.</text>
</comment>
<dbReference type="Proteomes" id="UP001608902">
    <property type="component" value="Unassembled WGS sequence"/>
</dbReference>
<dbReference type="PANTHER" id="PTHR19847">
    <property type="entry name" value="DDB1- AND CUL4-ASSOCIATED FACTOR 11"/>
    <property type="match status" value="1"/>
</dbReference>
<evidence type="ECO:0000313" key="4">
    <source>
        <dbReference type="Proteomes" id="UP001608902"/>
    </source>
</evidence>
<dbReference type="InterPro" id="IPR051859">
    <property type="entry name" value="DCAF"/>
</dbReference>
<dbReference type="SUPFAM" id="SSF50978">
    <property type="entry name" value="WD40 repeat-like"/>
    <property type="match status" value="1"/>
</dbReference>
<keyword evidence="1" id="KW-0853">WD repeat</keyword>
<sequence length="654" mass="74551">MGNVFSQNESESRDPRELLSSAAAIVARQREEEERYRIRSDSISHSDSNRNSPSYYSSIAELVRELLLGGEIRLINHNDRRSMWTLSFLRHSSSDEDEDMQDSAANNSGVAENGAVPNRVNTDLTKSFDELALDVRTHSCGSDTGFSSLLNTALRNRELGCSCPQLRFRNHVYVPGFVRPSTAAWFPCQRARITNSFLPNRRKVVDKVRTKVFCCSYLPGENGLLTASQDEIIRLYERKGPRQRYELTKAMNTPFVGWSILDMVVSPDGRHCIYSTWSEKLYQKTVCGDEEENDRWITLHLDQAPEESRFAVFSLRFNHDGSEIICGSSDCRLYVFDRQSERTVCTINAHDDDVNSVSFGDTSRYLVFSAGDDGLCKVWDCRDLGIESRPAGVFAGHRDGITFIDNKDDRYILTNSKDQTIKVWDIRKFSSAAAERETRAAVASQRWDYRYQPAPRTACSAPPLKEDGSVMTFRGHIILHTLIRARFSPERTGRRFIYTGSARGQCVVYDVLTGMVVQRLDGHRGVVRDCAWHSCDNEIITTSWDGETAVWRYDERVERNINPESWDKSPGDEESSDEYYTPIQPRRYNVKRRAIRRCLIGGTAPREGFVPLILAIVLALQEVLWIIVLLEQETNECSAVCTSIAHHRKCRHLI</sequence>
<accession>A0ABD6E2Q0</accession>
<proteinExistence type="predicted"/>
<organism evidence="3 4">
    <name type="scientific">Gnathostoma spinigerum</name>
    <dbReference type="NCBI Taxonomy" id="75299"/>
    <lineage>
        <taxon>Eukaryota</taxon>
        <taxon>Metazoa</taxon>
        <taxon>Ecdysozoa</taxon>
        <taxon>Nematoda</taxon>
        <taxon>Chromadorea</taxon>
        <taxon>Rhabditida</taxon>
        <taxon>Spirurina</taxon>
        <taxon>Gnathostomatomorpha</taxon>
        <taxon>Gnathostomatoidea</taxon>
        <taxon>Gnathostomatidae</taxon>
        <taxon>Gnathostoma</taxon>
    </lineage>
</organism>
<feature type="region of interest" description="Disordered" evidence="2">
    <location>
        <begin position="30"/>
        <end position="52"/>
    </location>
</feature>
<dbReference type="AlphaFoldDB" id="A0ABD6E2Q0"/>
<dbReference type="PANTHER" id="PTHR19847:SF7">
    <property type="entry name" value="DDB1- AND CUL4-ASSOCIATED FACTOR 11"/>
    <property type="match status" value="1"/>
</dbReference>
<dbReference type="Pfam" id="PF00400">
    <property type="entry name" value="WD40"/>
    <property type="match status" value="4"/>
</dbReference>
<dbReference type="InterPro" id="IPR001680">
    <property type="entry name" value="WD40_rpt"/>
</dbReference>
<feature type="compositionally biased region" description="Basic and acidic residues" evidence="2">
    <location>
        <begin position="30"/>
        <end position="48"/>
    </location>
</feature>
<dbReference type="SMART" id="SM00320">
    <property type="entry name" value="WD40"/>
    <property type="match status" value="6"/>
</dbReference>
<evidence type="ECO:0000256" key="1">
    <source>
        <dbReference type="PROSITE-ProRule" id="PRU00221"/>
    </source>
</evidence>
<keyword evidence="4" id="KW-1185">Reference proteome</keyword>
<dbReference type="PROSITE" id="PS50082">
    <property type="entry name" value="WD_REPEATS_2"/>
    <property type="match status" value="3"/>
</dbReference>
<name>A0ABD6E2Q0_9BILA</name>
<evidence type="ECO:0000313" key="3">
    <source>
        <dbReference type="EMBL" id="MFH4974063.1"/>
    </source>
</evidence>
<feature type="repeat" description="WD" evidence="1">
    <location>
        <begin position="394"/>
        <end position="434"/>
    </location>
</feature>
<dbReference type="EMBL" id="JBGFUD010000237">
    <property type="protein sequence ID" value="MFH4974063.1"/>
    <property type="molecule type" value="Genomic_DNA"/>
</dbReference>
<dbReference type="InterPro" id="IPR015943">
    <property type="entry name" value="WD40/YVTN_repeat-like_dom_sf"/>
</dbReference>
<dbReference type="PROSITE" id="PS50294">
    <property type="entry name" value="WD_REPEATS_REGION"/>
    <property type="match status" value="2"/>
</dbReference>
<dbReference type="Gene3D" id="2.130.10.10">
    <property type="entry name" value="YVTN repeat-like/Quinoprotein amine dehydrogenase"/>
    <property type="match status" value="2"/>
</dbReference>
<feature type="region of interest" description="Disordered" evidence="2">
    <location>
        <begin position="95"/>
        <end position="118"/>
    </location>
</feature>
<evidence type="ECO:0000256" key="2">
    <source>
        <dbReference type="SAM" id="MobiDB-lite"/>
    </source>
</evidence>
<feature type="repeat" description="WD" evidence="1">
    <location>
        <begin position="520"/>
        <end position="551"/>
    </location>
</feature>
<protein>
    <submittedName>
        <fullName evidence="3">Uncharacterized protein</fullName>
    </submittedName>
</protein>
<gene>
    <name evidence="3" type="ORF">AB6A40_000772</name>
</gene>
<dbReference type="InterPro" id="IPR036322">
    <property type="entry name" value="WD40_repeat_dom_sf"/>
</dbReference>